<accession>A0A1L9QT16</accession>
<keyword evidence="3" id="KW-1185">Reference proteome</keyword>
<dbReference type="Pfam" id="PF13649">
    <property type="entry name" value="Methyltransf_25"/>
    <property type="match status" value="1"/>
</dbReference>
<evidence type="ECO:0000313" key="2">
    <source>
        <dbReference type="EMBL" id="OJJ25803.1"/>
    </source>
</evidence>
<keyword evidence="2" id="KW-0808">Transferase</keyword>
<dbReference type="STRING" id="1925591.BI308_09815"/>
<dbReference type="PANTHER" id="PTHR42912">
    <property type="entry name" value="METHYLTRANSFERASE"/>
    <property type="match status" value="1"/>
</dbReference>
<dbReference type="GO" id="GO:0008168">
    <property type="term" value="F:methyltransferase activity"/>
    <property type="evidence" value="ECO:0007669"/>
    <property type="project" value="UniProtKB-KW"/>
</dbReference>
<evidence type="ECO:0000259" key="1">
    <source>
        <dbReference type="Pfam" id="PF13649"/>
    </source>
</evidence>
<dbReference type="CDD" id="cd02440">
    <property type="entry name" value="AdoMet_MTases"/>
    <property type="match status" value="1"/>
</dbReference>
<organism evidence="2 3">
    <name type="scientific">Roseofilum reptotaenium AO1-A</name>
    <dbReference type="NCBI Taxonomy" id="1925591"/>
    <lineage>
        <taxon>Bacteria</taxon>
        <taxon>Bacillati</taxon>
        <taxon>Cyanobacteriota</taxon>
        <taxon>Cyanophyceae</taxon>
        <taxon>Desertifilales</taxon>
        <taxon>Desertifilaceae</taxon>
        <taxon>Roseofilum</taxon>
    </lineage>
</organism>
<dbReference type="InterPro" id="IPR041698">
    <property type="entry name" value="Methyltransf_25"/>
</dbReference>
<gene>
    <name evidence="2" type="ORF">BI308_09815</name>
</gene>
<evidence type="ECO:0000313" key="3">
    <source>
        <dbReference type="Proteomes" id="UP000183940"/>
    </source>
</evidence>
<keyword evidence="2" id="KW-0489">Methyltransferase</keyword>
<dbReference type="PANTHER" id="PTHR42912:SF80">
    <property type="entry name" value="METHYLTRANSFERASE DOMAIN-CONTAINING PROTEIN"/>
    <property type="match status" value="1"/>
</dbReference>
<dbReference type="InterPro" id="IPR050508">
    <property type="entry name" value="Methyltransf_Superfamily"/>
</dbReference>
<comment type="caution">
    <text evidence="2">The sequence shown here is derived from an EMBL/GenBank/DDBJ whole genome shotgun (WGS) entry which is preliminary data.</text>
</comment>
<dbReference type="AlphaFoldDB" id="A0A1L9QT16"/>
<dbReference type="Proteomes" id="UP000183940">
    <property type="component" value="Unassembled WGS sequence"/>
</dbReference>
<dbReference type="Gene3D" id="3.40.50.150">
    <property type="entry name" value="Vaccinia Virus protein VP39"/>
    <property type="match status" value="1"/>
</dbReference>
<dbReference type="EMBL" id="MLAW01000013">
    <property type="protein sequence ID" value="OJJ25803.1"/>
    <property type="molecule type" value="Genomic_DNA"/>
</dbReference>
<protein>
    <submittedName>
        <fullName evidence="2">Methyltransferase type 11</fullName>
    </submittedName>
</protein>
<dbReference type="InterPro" id="IPR029063">
    <property type="entry name" value="SAM-dependent_MTases_sf"/>
</dbReference>
<name>A0A1L9QT16_9CYAN</name>
<dbReference type="SUPFAM" id="SSF53335">
    <property type="entry name" value="S-adenosyl-L-methionine-dependent methyltransferases"/>
    <property type="match status" value="1"/>
</dbReference>
<feature type="domain" description="Methyltransferase" evidence="1">
    <location>
        <begin position="103"/>
        <end position="199"/>
    </location>
</feature>
<dbReference type="GO" id="GO:0032259">
    <property type="term" value="P:methylation"/>
    <property type="evidence" value="ECO:0007669"/>
    <property type="project" value="UniProtKB-KW"/>
</dbReference>
<reference evidence="2" key="1">
    <citation type="submission" date="2016-10" db="EMBL/GenBank/DDBJ databases">
        <title>CRISPR-Cas defence system in Roseofilum reptotaenium: evidence of a bacteriophage-cyanobacterium arms race in the coral black band disease.</title>
        <authorList>
            <person name="Buerger P."/>
            <person name="Wood-Charlson E.M."/>
            <person name="Weynberg K.D."/>
            <person name="Willis B."/>
            <person name="Van Oppen M.J."/>
        </authorList>
    </citation>
    <scope>NUCLEOTIDE SEQUENCE [LARGE SCALE GENOMIC DNA]</scope>
    <source>
        <strain evidence="2">AO1-A</strain>
    </source>
</reference>
<proteinExistence type="predicted"/>
<sequence>MTAPTTLWEQYLKPIIMLFLDKDALIKLRNQINWEEESDRLSNPNLTYPTYYSSQNFHGIKNGYLSIDAAITYDPITQYAVFPQEQWVREQLIDAIGGYPRRILDLGCGTGSSTLLLKQEYPQAEVIGLDLSPYMLVMAEHKAKEANLDIHWHHGLAEQTPWEGEHFDLVTATLLFHETPPAITKAILQEAFRLLTPGGQCIILDGSQTSLRQAEWITNIFEEPYMKAFAAGDLEQWIQQARFEKVSAEPIFWVNQVTKAMKPLPQKLENSVQVEHNLSSVLSPAF</sequence>